<organism evidence="12">
    <name type="scientific">Echinorhynchus truttae</name>
    <dbReference type="NCBI Taxonomy" id="185727"/>
    <lineage>
        <taxon>Eukaryota</taxon>
        <taxon>Metazoa</taxon>
        <taxon>Spiralia</taxon>
        <taxon>Lophotrochozoa</taxon>
        <taxon>Acanthocephala</taxon>
        <taxon>Palaeacanthocephala</taxon>
        <taxon>Echinorhynchida</taxon>
        <taxon>Echinorhynchidae</taxon>
        <taxon>Echinorhynchus</taxon>
    </lineage>
</organism>
<dbReference type="CDD" id="cd01663">
    <property type="entry name" value="Cyt_c_Oxidase_I"/>
    <property type="match status" value="1"/>
</dbReference>
<keyword evidence="8 9" id="KW-0472">Membrane</keyword>
<evidence type="ECO:0000256" key="1">
    <source>
        <dbReference type="ARBA" id="ARBA00001971"/>
    </source>
</evidence>
<keyword evidence="9" id="KW-0408">Iron</keyword>
<comment type="similarity">
    <text evidence="4 9">Belongs to the heme-copper respiratory oxidase family.</text>
</comment>
<dbReference type="EMBL" id="FR856883">
    <property type="protein sequence ID" value="CCA94460.1"/>
    <property type="molecule type" value="Genomic_DNA"/>
</dbReference>
<keyword evidence="9" id="KW-0349">Heme</keyword>
<dbReference type="GO" id="GO:0045277">
    <property type="term" value="C:respiratory chain complex IV"/>
    <property type="evidence" value="ECO:0007669"/>
    <property type="project" value="InterPro"/>
</dbReference>
<accession>K3W3X9</accession>
<name>K3W3X9_9BILA</name>
<keyword evidence="9" id="KW-0479">Metal-binding</keyword>
<evidence type="ECO:0000256" key="9">
    <source>
        <dbReference type="RuleBase" id="RU000369"/>
    </source>
</evidence>
<feature type="transmembrane region" description="Helical" evidence="10">
    <location>
        <begin position="231"/>
        <end position="255"/>
    </location>
</feature>
<feature type="transmembrane region" description="Helical" evidence="10">
    <location>
        <begin position="303"/>
        <end position="325"/>
    </location>
</feature>
<dbReference type="GO" id="GO:0046872">
    <property type="term" value="F:metal ion binding"/>
    <property type="evidence" value="ECO:0007669"/>
    <property type="project" value="UniProtKB-KW"/>
</dbReference>
<dbReference type="PANTHER" id="PTHR10422:SF18">
    <property type="entry name" value="CYTOCHROME C OXIDASE SUBUNIT 1"/>
    <property type="match status" value="1"/>
</dbReference>
<evidence type="ECO:0000256" key="4">
    <source>
        <dbReference type="ARBA" id="ARBA00009578"/>
    </source>
</evidence>
<dbReference type="GO" id="GO:0005743">
    <property type="term" value="C:mitochondrial inner membrane"/>
    <property type="evidence" value="ECO:0007669"/>
    <property type="project" value="UniProtKB-SubCell"/>
</dbReference>
<reference evidence="12" key="1">
    <citation type="journal article" date="2013" name="Mol. Phylogenet. Evol.">
        <title>Phylogenetic analyses of endoparasitic Acanthocephala based on mitochondrial genomes suggest secondary loss of sensory organs.</title>
        <authorList>
            <person name="Weber M."/>
            <person name="Wey-Fabrizius A.R."/>
            <person name="Podsiadlowski L."/>
            <person name="Witek A."/>
            <person name="Schill R.O."/>
            <person name="Sugar L."/>
            <person name="Herlyn H."/>
            <person name="Hankeln T."/>
        </authorList>
    </citation>
    <scope>NUCLEOTIDE SEQUENCE</scope>
</reference>
<feature type="transmembrane region" description="Helical" evidence="10">
    <location>
        <begin position="60"/>
        <end position="83"/>
    </location>
</feature>
<gene>
    <name evidence="12" type="primary">COX1</name>
</gene>
<comment type="catalytic activity">
    <reaction evidence="9">
        <text>4 Fe(II)-[cytochrome c] + O2 + 8 H(+)(in) = 4 Fe(III)-[cytochrome c] + 2 H2O + 4 H(+)(out)</text>
        <dbReference type="Rhea" id="RHEA:11436"/>
        <dbReference type="Rhea" id="RHEA-COMP:10350"/>
        <dbReference type="Rhea" id="RHEA-COMP:14399"/>
        <dbReference type="ChEBI" id="CHEBI:15377"/>
        <dbReference type="ChEBI" id="CHEBI:15378"/>
        <dbReference type="ChEBI" id="CHEBI:15379"/>
        <dbReference type="ChEBI" id="CHEBI:29033"/>
        <dbReference type="ChEBI" id="CHEBI:29034"/>
        <dbReference type="EC" id="7.1.1.9"/>
    </reaction>
</comment>
<dbReference type="PROSITE" id="PS00077">
    <property type="entry name" value="COX1_CUB"/>
    <property type="match status" value="1"/>
</dbReference>
<dbReference type="Gene3D" id="1.20.210.10">
    <property type="entry name" value="Cytochrome c oxidase-like, subunit I domain"/>
    <property type="match status" value="1"/>
</dbReference>
<evidence type="ECO:0000256" key="2">
    <source>
        <dbReference type="ARBA" id="ARBA00004141"/>
    </source>
</evidence>
<proteinExistence type="inferred from homology"/>
<keyword evidence="9" id="KW-0999">Mitochondrion inner membrane</keyword>
<dbReference type="InterPro" id="IPR036927">
    <property type="entry name" value="Cyt_c_oxase-like_su1_sf"/>
</dbReference>
<keyword evidence="9" id="KW-0679">Respiratory chain</keyword>
<comment type="pathway">
    <text evidence="3 9">Energy metabolism; oxidative phosphorylation.</text>
</comment>
<dbReference type="PANTHER" id="PTHR10422">
    <property type="entry name" value="CYTOCHROME C OXIDASE SUBUNIT 1"/>
    <property type="match status" value="1"/>
</dbReference>
<dbReference type="InterPro" id="IPR023616">
    <property type="entry name" value="Cyt_c_oxase-like_su1_dom"/>
</dbReference>
<feature type="transmembrane region" description="Helical" evidence="10">
    <location>
        <begin position="337"/>
        <end position="359"/>
    </location>
</feature>
<dbReference type="InterPro" id="IPR000883">
    <property type="entry name" value="Cyt_C_Oxase_1"/>
</dbReference>
<feature type="domain" description="Cytochrome oxidase subunit I profile" evidence="11">
    <location>
        <begin position="7"/>
        <end position="494"/>
    </location>
</feature>
<sequence>MNVLRRWFLSVNHKDIGLMYFLVSIWGGLVGFSLSLLIRLELGSGGQWMGDEHLYNVVVTAHAIMMVFFLVMPMFMGGFGNWLMPVMLGLSDMVLPRLNNLSFLILPFSLLLMASSLMLKGGGAGWTMYPPLMLSDYSSGVSVDMMILSLHLAGLSSILGSINVMVTGVVGSKIAGSVEQLPLLIWALLVTAGLVLLTVPVLAAALTMLLLDRNFSSSFFDPTGGGSPLLYQHLFWFFGHPEVYILILPGFGLVSHVVAELGGKFEVFGYLGMVYALLSIGGLGCLVWAHHMFTVGLDIDTRAYFTAASMTIAVPTGIKVFSWLASMYGLSGISSSAGLWVLGFIFMFVVGGLTGVMVSNSSLDTAFHDTYFVVAHFHYVLSMGVLFSMFIGLNYWIPLVIGVSLSETLLKVHFYVFFVSVNIVFFPQFILGFLGMPRRYVDFPDTLEFWNVLSSFGSMLSVVSVLLYIIGLYLALSTCASVVFYSRSVVGLEWLEGSYIGAHTYLEGVLVCSK</sequence>
<dbReference type="InterPro" id="IPR023615">
    <property type="entry name" value="Cyt_c_Oxase_su1_BS"/>
</dbReference>
<feature type="transmembrane region" description="Helical" evidence="10">
    <location>
        <begin position="20"/>
        <end position="40"/>
    </location>
</feature>
<feature type="transmembrane region" description="Helical" evidence="10">
    <location>
        <begin position="379"/>
        <end position="402"/>
    </location>
</feature>
<evidence type="ECO:0000256" key="6">
    <source>
        <dbReference type="ARBA" id="ARBA00022692"/>
    </source>
</evidence>
<dbReference type="SUPFAM" id="SSF81442">
    <property type="entry name" value="Cytochrome c oxidase subunit I-like"/>
    <property type="match status" value="1"/>
</dbReference>
<keyword evidence="9" id="KW-0249">Electron transport</keyword>
<dbReference type="EC" id="7.1.1.9" evidence="9"/>
<comment type="function">
    <text evidence="9">Component of the cytochrome c oxidase, the last enzyme in the mitochondrial electron transport chain which drives oxidative phosphorylation. The respiratory chain contains 3 multisubunit complexes succinate dehydrogenase (complex II, CII), ubiquinol-cytochrome c oxidoreductase (cytochrome b-c1 complex, complex III, CIII) and cytochrome c oxidase (complex IV, CIV), that cooperate to transfer electrons derived from NADH and succinate to molecular oxygen, creating an electrochemical gradient over the inner membrane that drives transmembrane transport and the ATP synthase. Cytochrome c oxidase is the component of the respiratory chain that catalyzes the reduction of oxygen to water. Electrons originating from reduced cytochrome c in the intermembrane space (IMS) are transferred via the dinuclear copper A center (CU(A)) of subunit 2 and heme A of subunit 1 to the active site in subunit 1, a binuclear center (BNC) formed by heme A3 and copper B (CU(B)). The BNC reduces molecular oxygen to 2 water molecules using 4 electrons from cytochrome c in the IMS and 4 protons from the mitochondrial matrix.</text>
</comment>
<evidence type="ECO:0000256" key="3">
    <source>
        <dbReference type="ARBA" id="ARBA00004673"/>
    </source>
</evidence>
<dbReference type="UniPathway" id="UPA00705"/>
<evidence type="ECO:0000256" key="10">
    <source>
        <dbReference type="SAM" id="Phobius"/>
    </source>
</evidence>
<dbReference type="CTD" id="4512"/>
<comment type="subcellular location">
    <subcellularLocation>
        <location evidence="2">Membrane</location>
        <topology evidence="2">Multi-pass membrane protein</topology>
    </subcellularLocation>
    <subcellularLocation>
        <location evidence="9">Mitochondrion inner membrane</location>
        <topology evidence="9">Multi-pass membrane protein</topology>
    </subcellularLocation>
</comment>
<keyword evidence="6 9" id="KW-0812">Transmembrane</keyword>
<feature type="transmembrane region" description="Helical" evidence="10">
    <location>
        <begin position="146"/>
        <end position="171"/>
    </location>
</feature>
<feature type="transmembrane region" description="Helical" evidence="10">
    <location>
        <begin position="267"/>
        <end position="291"/>
    </location>
</feature>
<feature type="transmembrane region" description="Helical" evidence="10">
    <location>
        <begin position="103"/>
        <end position="126"/>
    </location>
</feature>
<dbReference type="RefSeq" id="YP_007183129.1">
    <property type="nucleotide sequence ID" value="NC_019805.1"/>
</dbReference>
<dbReference type="GeneID" id="14216883"/>
<keyword evidence="9" id="KW-0186">Copper</keyword>
<dbReference type="PROSITE" id="PS50855">
    <property type="entry name" value="COX1"/>
    <property type="match status" value="1"/>
</dbReference>
<comment type="cofactor">
    <cofactor evidence="1">
        <name>heme</name>
        <dbReference type="ChEBI" id="CHEBI:30413"/>
    </cofactor>
</comment>
<feature type="transmembrane region" description="Helical" evidence="10">
    <location>
        <begin position="183"/>
        <end position="211"/>
    </location>
</feature>
<dbReference type="GO" id="GO:0004129">
    <property type="term" value="F:cytochrome-c oxidase activity"/>
    <property type="evidence" value="ECO:0007669"/>
    <property type="project" value="UniProtKB-EC"/>
</dbReference>
<dbReference type="GO" id="GO:0006123">
    <property type="term" value="P:mitochondrial electron transport, cytochrome c to oxygen"/>
    <property type="evidence" value="ECO:0007669"/>
    <property type="project" value="TreeGrafter"/>
</dbReference>
<dbReference type="GO" id="GO:0015990">
    <property type="term" value="P:electron transport coupled proton transport"/>
    <property type="evidence" value="ECO:0007669"/>
    <property type="project" value="TreeGrafter"/>
</dbReference>
<feature type="transmembrane region" description="Helical" evidence="10">
    <location>
        <begin position="414"/>
        <end position="436"/>
    </location>
</feature>
<protein>
    <recommendedName>
        <fullName evidence="5 9">Cytochrome c oxidase subunit 1</fullName>
        <ecNumber evidence="9">7.1.1.9</ecNumber>
    </recommendedName>
</protein>
<dbReference type="GO" id="GO:0020037">
    <property type="term" value="F:heme binding"/>
    <property type="evidence" value="ECO:0007669"/>
    <property type="project" value="InterPro"/>
</dbReference>
<keyword evidence="9 12" id="KW-0496">Mitochondrion</keyword>
<dbReference type="InterPro" id="IPR033944">
    <property type="entry name" value="Cyt_c_oxase_su1_dom"/>
</dbReference>
<feature type="transmembrane region" description="Helical" evidence="10">
    <location>
        <begin position="456"/>
        <end position="485"/>
    </location>
</feature>
<evidence type="ECO:0000259" key="11">
    <source>
        <dbReference type="PROSITE" id="PS50855"/>
    </source>
</evidence>
<keyword evidence="7 10" id="KW-1133">Transmembrane helix</keyword>
<dbReference type="PRINTS" id="PR01165">
    <property type="entry name" value="CYCOXIDASEI"/>
</dbReference>
<evidence type="ECO:0000313" key="12">
    <source>
        <dbReference type="EMBL" id="CCA94460.1"/>
    </source>
</evidence>
<geneLocation type="mitochondrion" evidence="12"/>
<keyword evidence="9" id="KW-0813">Transport</keyword>
<evidence type="ECO:0000256" key="7">
    <source>
        <dbReference type="ARBA" id="ARBA00022989"/>
    </source>
</evidence>
<evidence type="ECO:0000256" key="8">
    <source>
        <dbReference type="ARBA" id="ARBA00023136"/>
    </source>
</evidence>
<dbReference type="Pfam" id="PF00115">
    <property type="entry name" value="COX1"/>
    <property type="match status" value="1"/>
</dbReference>
<evidence type="ECO:0000256" key="5">
    <source>
        <dbReference type="ARBA" id="ARBA00015947"/>
    </source>
</evidence>
<dbReference type="AlphaFoldDB" id="K3W3X9"/>